<dbReference type="EMBL" id="CP071869">
    <property type="protein sequence ID" value="QTE21152.1"/>
    <property type="molecule type" value="Genomic_DNA"/>
</dbReference>
<keyword evidence="1" id="KW-0732">Signal</keyword>
<protein>
    <recommendedName>
        <fullName evidence="2">DUF6443 domain-containing protein</fullName>
    </recommendedName>
</protein>
<organism evidence="3 4">
    <name type="scientific">Polaribacter cellanae</name>
    <dbReference type="NCBI Taxonomy" id="2818493"/>
    <lineage>
        <taxon>Bacteria</taxon>
        <taxon>Pseudomonadati</taxon>
        <taxon>Bacteroidota</taxon>
        <taxon>Flavobacteriia</taxon>
        <taxon>Flavobacteriales</taxon>
        <taxon>Flavobacteriaceae</taxon>
    </lineage>
</organism>
<evidence type="ECO:0000256" key="1">
    <source>
        <dbReference type="SAM" id="SignalP"/>
    </source>
</evidence>
<dbReference type="RefSeq" id="WP_208076747.1">
    <property type="nucleotide sequence ID" value="NZ_CP071869.1"/>
</dbReference>
<feature type="domain" description="DUF6443" evidence="2">
    <location>
        <begin position="34"/>
        <end position="177"/>
    </location>
</feature>
<evidence type="ECO:0000313" key="4">
    <source>
        <dbReference type="Proteomes" id="UP000663920"/>
    </source>
</evidence>
<accession>A0A975H594</accession>
<proteinExistence type="predicted"/>
<sequence>MKKLVYIFLLVSSGLLAQTTTENFVKSTTYKVKTTDGTTKVVGGSITPEDKVESITYFDGLGRAKQNISVRVGGNENDIITHIQYDEFGRQTKDFLPYSNGSDNLNIREGNIEFNIQDFYKGKYPNDFEGLDPLSLEVNAYSEKVFDNSPLNRVLEQAAPGKDWKVGSGHTIKFEYSSNIANEVKKYYVSTVFADNTYNPSLRTKYNFRSSEL</sequence>
<feature type="chain" id="PRO_5037363081" description="DUF6443 domain-containing protein" evidence="1">
    <location>
        <begin position="18"/>
        <end position="213"/>
    </location>
</feature>
<evidence type="ECO:0000313" key="3">
    <source>
        <dbReference type="EMBL" id="QTE21152.1"/>
    </source>
</evidence>
<name>A0A975H594_9FLAO</name>
<dbReference type="Proteomes" id="UP000663920">
    <property type="component" value="Chromosome"/>
</dbReference>
<reference evidence="3 4" key="1">
    <citation type="submission" date="2021-03" db="EMBL/GenBank/DDBJ databases">
        <title>Complete genome of Polaribacter_sp.SM13.</title>
        <authorList>
            <person name="Jeong S.W."/>
            <person name="Bae J.W."/>
        </authorList>
    </citation>
    <scope>NUCLEOTIDE SEQUENCE [LARGE SCALE GENOMIC DNA]</scope>
    <source>
        <strain evidence="3 4">SM13</strain>
    </source>
</reference>
<dbReference type="InterPro" id="IPR045619">
    <property type="entry name" value="DUF6443"/>
</dbReference>
<dbReference type="AlphaFoldDB" id="A0A975H594"/>
<evidence type="ECO:0000259" key="2">
    <source>
        <dbReference type="Pfam" id="PF20041"/>
    </source>
</evidence>
<dbReference type="Pfam" id="PF20041">
    <property type="entry name" value="DUF6443"/>
    <property type="match status" value="1"/>
</dbReference>
<feature type="signal peptide" evidence="1">
    <location>
        <begin position="1"/>
        <end position="17"/>
    </location>
</feature>
<dbReference type="KEGG" id="pcea:J3359_09840"/>
<gene>
    <name evidence="3" type="ORF">J3359_09840</name>
</gene>
<keyword evidence="4" id="KW-1185">Reference proteome</keyword>